<organism evidence="1 2">
    <name type="scientific">Trifolium pratense</name>
    <name type="common">Red clover</name>
    <dbReference type="NCBI Taxonomy" id="57577"/>
    <lineage>
        <taxon>Eukaryota</taxon>
        <taxon>Viridiplantae</taxon>
        <taxon>Streptophyta</taxon>
        <taxon>Embryophyta</taxon>
        <taxon>Tracheophyta</taxon>
        <taxon>Spermatophyta</taxon>
        <taxon>Magnoliopsida</taxon>
        <taxon>eudicotyledons</taxon>
        <taxon>Gunneridae</taxon>
        <taxon>Pentapetalae</taxon>
        <taxon>rosids</taxon>
        <taxon>fabids</taxon>
        <taxon>Fabales</taxon>
        <taxon>Fabaceae</taxon>
        <taxon>Papilionoideae</taxon>
        <taxon>50 kb inversion clade</taxon>
        <taxon>NPAAA clade</taxon>
        <taxon>Hologalegina</taxon>
        <taxon>IRL clade</taxon>
        <taxon>Trifolieae</taxon>
        <taxon>Trifolium</taxon>
    </lineage>
</organism>
<gene>
    <name evidence="1" type="ORF">MILVUS5_LOCUS28792</name>
</gene>
<reference evidence="1" key="1">
    <citation type="submission" date="2023-10" db="EMBL/GenBank/DDBJ databases">
        <authorList>
            <person name="Rodriguez Cubillos JULIANA M."/>
            <person name="De Vega J."/>
        </authorList>
    </citation>
    <scope>NUCLEOTIDE SEQUENCE</scope>
</reference>
<evidence type="ECO:0000313" key="2">
    <source>
        <dbReference type="Proteomes" id="UP001177021"/>
    </source>
</evidence>
<evidence type="ECO:0000313" key="1">
    <source>
        <dbReference type="EMBL" id="CAJ2663343.1"/>
    </source>
</evidence>
<accession>A0ACB0L1U0</accession>
<dbReference type="EMBL" id="CASHSV030000409">
    <property type="protein sequence ID" value="CAJ2663343.1"/>
    <property type="molecule type" value="Genomic_DNA"/>
</dbReference>
<name>A0ACB0L1U0_TRIPR</name>
<protein>
    <submittedName>
        <fullName evidence="1">Uncharacterized protein</fullName>
    </submittedName>
</protein>
<sequence length="203" mass="22871">MFADLDHFNVGAIRISFLFIALPAILAAYSGQVAYLRTYPADVSKVFYASILAVFERACTVLTDWQMAQTAPKKSINGQQQPAVAKWVRLSLGRYKCNIDASFFSSGLNRVGIGTCIRDDQGRFVVAKTEWFSPVCDVEMDEAQGLLQAFKWVRDLQLEDVDFELDAQTVTKFHSKKDDVSEFGEVIKDCQCLHNTFFKNSKV</sequence>
<dbReference type="Proteomes" id="UP001177021">
    <property type="component" value="Unassembled WGS sequence"/>
</dbReference>
<proteinExistence type="predicted"/>
<keyword evidence="2" id="KW-1185">Reference proteome</keyword>
<comment type="caution">
    <text evidence="1">The sequence shown here is derived from an EMBL/GenBank/DDBJ whole genome shotgun (WGS) entry which is preliminary data.</text>
</comment>